<name>A0A9N9ESQ9_9GLOM</name>
<comment type="caution">
    <text evidence="2">The sequence shown here is derived from an EMBL/GenBank/DDBJ whole genome shotgun (WGS) entry which is preliminary data.</text>
</comment>
<dbReference type="Proteomes" id="UP000789508">
    <property type="component" value="Unassembled WGS sequence"/>
</dbReference>
<keyword evidence="3" id="KW-1185">Reference proteome</keyword>
<evidence type="ECO:0000313" key="2">
    <source>
        <dbReference type="EMBL" id="CAG8688703.1"/>
    </source>
</evidence>
<keyword evidence="1" id="KW-0812">Transmembrane</keyword>
<keyword evidence="1" id="KW-1133">Transmembrane helix</keyword>
<feature type="non-terminal residue" evidence="2">
    <location>
        <position position="1"/>
    </location>
</feature>
<gene>
    <name evidence="2" type="ORF">ALEPTO_LOCUS11131</name>
</gene>
<organism evidence="2 3">
    <name type="scientific">Ambispora leptoticha</name>
    <dbReference type="NCBI Taxonomy" id="144679"/>
    <lineage>
        <taxon>Eukaryota</taxon>
        <taxon>Fungi</taxon>
        <taxon>Fungi incertae sedis</taxon>
        <taxon>Mucoromycota</taxon>
        <taxon>Glomeromycotina</taxon>
        <taxon>Glomeromycetes</taxon>
        <taxon>Archaeosporales</taxon>
        <taxon>Ambisporaceae</taxon>
        <taxon>Ambispora</taxon>
    </lineage>
</organism>
<proteinExistence type="predicted"/>
<sequence length="74" mass="8096">MEQTLHQEILTLAYQLSRTLQTQRYQGAITIIVNQWKVACTNNWPSFVDVADDVVAVVAVVAVVVTVVAVVAVV</sequence>
<evidence type="ECO:0000313" key="3">
    <source>
        <dbReference type="Proteomes" id="UP000789508"/>
    </source>
</evidence>
<evidence type="ECO:0000256" key="1">
    <source>
        <dbReference type="SAM" id="Phobius"/>
    </source>
</evidence>
<dbReference type="EMBL" id="CAJVPS010016105">
    <property type="protein sequence ID" value="CAG8688703.1"/>
    <property type="molecule type" value="Genomic_DNA"/>
</dbReference>
<dbReference type="AlphaFoldDB" id="A0A9N9ESQ9"/>
<protein>
    <submittedName>
        <fullName evidence="2">5323_t:CDS:1</fullName>
    </submittedName>
</protein>
<feature type="transmembrane region" description="Helical" evidence="1">
    <location>
        <begin position="54"/>
        <end position="73"/>
    </location>
</feature>
<reference evidence="2" key="1">
    <citation type="submission" date="2021-06" db="EMBL/GenBank/DDBJ databases">
        <authorList>
            <person name="Kallberg Y."/>
            <person name="Tangrot J."/>
            <person name="Rosling A."/>
        </authorList>
    </citation>
    <scope>NUCLEOTIDE SEQUENCE</scope>
    <source>
        <strain evidence="2">FL130A</strain>
    </source>
</reference>
<keyword evidence="1" id="KW-0472">Membrane</keyword>
<accession>A0A9N9ESQ9</accession>